<evidence type="ECO:0000256" key="9">
    <source>
        <dbReference type="ARBA" id="ARBA00022777"/>
    </source>
</evidence>
<reference evidence="17" key="1">
    <citation type="submission" date="2022-08" db="EMBL/GenBank/DDBJ databases">
        <title>The genomic sequence of strain Paenibacillus sp. SCIV0701.</title>
        <authorList>
            <person name="Zhao H."/>
        </authorList>
    </citation>
    <scope>NUCLEOTIDE SEQUENCE</scope>
    <source>
        <strain evidence="17">SCIV0701</strain>
    </source>
</reference>
<keyword evidence="6" id="KW-0808">Transferase</keyword>
<dbReference type="CDD" id="cd00075">
    <property type="entry name" value="HATPase"/>
    <property type="match status" value="1"/>
</dbReference>
<dbReference type="SMART" id="SM00387">
    <property type="entry name" value="HATPase_c"/>
    <property type="match status" value="1"/>
</dbReference>
<keyword evidence="18" id="KW-1185">Reference proteome</keyword>
<evidence type="ECO:0000256" key="5">
    <source>
        <dbReference type="ARBA" id="ARBA00022553"/>
    </source>
</evidence>
<dbReference type="Proteomes" id="UP001141950">
    <property type="component" value="Unassembled WGS sequence"/>
</dbReference>
<dbReference type="AlphaFoldDB" id="A0A9X2MU89"/>
<dbReference type="InterPro" id="IPR003661">
    <property type="entry name" value="HisK_dim/P_dom"/>
</dbReference>
<sequence>MKLKLKLASKIHFYSSVLFALLLILMNLSIYGLFSRMSVNSQLEQTEAQAVQVAERIRQSAGAIPAADLLRAYVPLDGMARIVGKVEEESPASGESIAAVTSSSEQELSRSAAEFSSDAAIKRLRIEGRSYAHASVPIIWPDGAVVNVQLTESLEPTLSQLSVLRLVLILVTIIALVPVVISSRVLAKLIMHPITAMTDTMSEIRRSGRFRKLEQEGRSKDELFEMGETFNEMIELLERNFEKQKRFVSDASHELKTPLTVIESYAKLIMRRGNEKPELIGESVQAIYSEAVRMKELTEQLLLLAKQEEQWDAELEETDLSVIAEESAKAIRRAYGREVQVHIPQEPVMALTDGNKLRQVLFIFMDNARKYSAQEITVAVSRRGDECVITTQDRGIGIPADELPKVFDRFYRVDEARGRKAGGAGLGLSLAKEIAEAIGANISLESEPGIGTKAIIRLPAVKEMK</sequence>
<feature type="domain" description="HAMP" evidence="16">
    <location>
        <begin position="188"/>
        <end position="242"/>
    </location>
</feature>
<dbReference type="Pfam" id="PF00672">
    <property type="entry name" value="HAMP"/>
    <property type="match status" value="1"/>
</dbReference>
<keyword evidence="7 14" id="KW-0812">Transmembrane</keyword>
<feature type="transmembrane region" description="Helical" evidence="14">
    <location>
        <begin position="12"/>
        <end position="34"/>
    </location>
</feature>
<dbReference type="SUPFAM" id="SSF47384">
    <property type="entry name" value="Homodimeric domain of signal transducing histidine kinase"/>
    <property type="match status" value="1"/>
</dbReference>
<gene>
    <name evidence="17" type="ORF">NQZ67_22235</name>
</gene>
<dbReference type="PROSITE" id="PS50885">
    <property type="entry name" value="HAMP"/>
    <property type="match status" value="1"/>
</dbReference>
<keyword evidence="9 17" id="KW-0418">Kinase</keyword>
<dbReference type="InterPro" id="IPR003594">
    <property type="entry name" value="HATPase_dom"/>
</dbReference>
<keyword evidence="12" id="KW-0902">Two-component regulatory system</keyword>
<evidence type="ECO:0000256" key="8">
    <source>
        <dbReference type="ARBA" id="ARBA00022741"/>
    </source>
</evidence>
<evidence type="ECO:0000256" key="13">
    <source>
        <dbReference type="ARBA" id="ARBA00023136"/>
    </source>
</evidence>
<evidence type="ECO:0000256" key="14">
    <source>
        <dbReference type="SAM" id="Phobius"/>
    </source>
</evidence>
<organism evidence="17 18">
    <name type="scientific">Paenibacillus soyae</name>
    <dbReference type="NCBI Taxonomy" id="2969249"/>
    <lineage>
        <taxon>Bacteria</taxon>
        <taxon>Bacillati</taxon>
        <taxon>Bacillota</taxon>
        <taxon>Bacilli</taxon>
        <taxon>Bacillales</taxon>
        <taxon>Paenibacillaceae</taxon>
        <taxon>Paenibacillus</taxon>
    </lineage>
</organism>
<accession>A0A9X2MU89</accession>
<keyword evidence="5" id="KW-0597">Phosphoprotein</keyword>
<dbReference type="InterPro" id="IPR003660">
    <property type="entry name" value="HAMP_dom"/>
</dbReference>
<comment type="subcellular location">
    <subcellularLocation>
        <location evidence="2">Cell membrane</location>
        <topology evidence="2">Multi-pass membrane protein</topology>
    </subcellularLocation>
</comment>
<dbReference type="InterPro" id="IPR036890">
    <property type="entry name" value="HATPase_C_sf"/>
</dbReference>
<dbReference type="Gene3D" id="1.10.287.130">
    <property type="match status" value="1"/>
</dbReference>
<evidence type="ECO:0000256" key="12">
    <source>
        <dbReference type="ARBA" id="ARBA00023012"/>
    </source>
</evidence>
<keyword evidence="8" id="KW-0547">Nucleotide-binding</keyword>
<dbReference type="PANTHER" id="PTHR45436:SF5">
    <property type="entry name" value="SENSOR HISTIDINE KINASE TRCS"/>
    <property type="match status" value="1"/>
</dbReference>
<keyword evidence="4" id="KW-1003">Cell membrane</keyword>
<dbReference type="GO" id="GO:0000155">
    <property type="term" value="F:phosphorelay sensor kinase activity"/>
    <property type="evidence" value="ECO:0007669"/>
    <property type="project" value="InterPro"/>
</dbReference>
<dbReference type="PANTHER" id="PTHR45436">
    <property type="entry name" value="SENSOR HISTIDINE KINASE YKOH"/>
    <property type="match status" value="1"/>
</dbReference>
<evidence type="ECO:0000313" key="18">
    <source>
        <dbReference type="Proteomes" id="UP001141950"/>
    </source>
</evidence>
<dbReference type="Pfam" id="PF02518">
    <property type="entry name" value="HATPase_c"/>
    <property type="match status" value="1"/>
</dbReference>
<evidence type="ECO:0000256" key="4">
    <source>
        <dbReference type="ARBA" id="ARBA00022475"/>
    </source>
</evidence>
<dbReference type="InterPro" id="IPR050428">
    <property type="entry name" value="TCS_sensor_his_kinase"/>
</dbReference>
<name>A0A9X2MU89_9BACL</name>
<dbReference type="Gene3D" id="3.30.565.10">
    <property type="entry name" value="Histidine kinase-like ATPase, C-terminal domain"/>
    <property type="match status" value="1"/>
</dbReference>
<keyword evidence="13 14" id="KW-0472">Membrane</keyword>
<dbReference type="Pfam" id="PF00512">
    <property type="entry name" value="HisKA"/>
    <property type="match status" value="1"/>
</dbReference>
<dbReference type="EMBL" id="JANIPJ010000018">
    <property type="protein sequence ID" value="MCR2806605.1"/>
    <property type="molecule type" value="Genomic_DNA"/>
</dbReference>
<evidence type="ECO:0000256" key="11">
    <source>
        <dbReference type="ARBA" id="ARBA00022989"/>
    </source>
</evidence>
<keyword evidence="11 14" id="KW-1133">Transmembrane helix</keyword>
<dbReference type="PRINTS" id="PR00344">
    <property type="entry name" value="BCTRLSENSOR"/>
</dbReference>
<keyword evidence="10" id="KW-0067">ATP-binding</keyword>
<dbReference type="SMART" id="SM00304">
    <property type="entry name" value="HAMP"/>
    <property type="match status" value="1"/>
</dbReference>
<dbReference type="Gene3D" id="6.10.340.10">
    <property type="match status" value="1"/>
</dbReference>
<dbReference type="InterPro" id="IPR036097">
    <property type="entry name" value="HisK_dim/P_sf"/>
</dbReference>
<dbReference type="GO" id="GO:0005524">
    <property type="term" value="F:ATP binding"/>
    <property type="evidence" value="ECO:0007669"/>
    <property type="project" value="UniProtKB-KW"/>
</dbReference>
<evidence type="ECO:0000256" key="3">
    <source>
        <dbReference type="ARBA" id="ARBA00012438"/>
    </source>
</evidence>
<dbReference type="InterPro" id="IPR005467">
    <property type="entry name" value="His_kinase_dom"/>
</dbReference>
<dbReference type="RefSeq" id="WP_257450219.1">
    <property type="nucleotide sequence ID" value="NZ_JANIPJ010000018.1"/>
</dbReference>
<dbReference type="EC" id="2.7.13.3" evidence="3"/>
<feature type="domain" description="Histidine kinase" evidence="15">
    <location>
        <begin position="250"/>
        <end position="462"/>
    </location>
</feature>
<evidence type="ECO:0000256" key="10">
    <source>
        <dbReference type="ARBA" id="ARBA00022840"/>
    </source>
</evidence>
<evidence type="ECO:0000256" key="6">
    <source>
        <dbReference type="ARBA" id="ARBA00022679"/>
    </source>
</evidence>
<evidence type="ECO:0000313" key="17">
    <source>
        <dbReference type="EMBL" id="MCR2806605.1"/>
    </source>
</evidence>
<evidence type="ECO:0000259" key="15">
    <source>
        <dbReference type="PROSITE" id="PS50109"/>
    </source>
</evidence>
<evidence type="ECO:0000256" key="1">
    <source>
        <dbReference type="ARBA" id="ARBA00000085"/>
    </source>
</evidence>
<dbReference type="SMART" id="SM00388">
    <property type="entry name" value="HisKA"/>
    <property type="match status" value="1"/>
</dbReference>
<dbReference type="InterPro" id="IPR004358">
    <property type="entry name" value="Sig_transdc_His_kin-like_C"/>
</dbReference>
<dbReference type="FunFam" id="1.10.287.130:FF:000001">
    <property type="entry name" value="Two-component sensor histidine kinase"/>
    <property type="match status" value="1"/>
</dbReference>
<feature type="transmembrane region" description="Helical" evidence="14">
    <location>
        <begin position="163"/>
        <end position="187"/>
    </location>
</feature>
<dbReference type="PROSITE" id="PS50109">
    <property type="entry name" value="HIS_KIN"/>
    <property type="match status" value="1"/>
</dbReference>
<dbReference type="GO" id="GO:0005886">
    <property type="term" value="C:plasma membrane"/>
    <property type="evidence" value="ECO:0007669"/>
    <property type="project" value="UniProtKB-SubCell"/>
</dbReference>
<dbReference type="CDD" id="cd00082">
    <property type="entry name" value="HisKA"/>
    <property type="match status" value="1"/>
</dbReference>
<dbReference type="FunFam" id="3.30.565.10:FF:000006">
    <property type="entry name" value="Sensor histidine kinase WalK"/>
    <property type="match status" value="1"/>
</dbReference>
<comment type="catalytic activity">
    <reaction evidence="1">
        <text>ATP + protein L-histidine = ADP + protein N-phospho-L-histidine.</text>
        <dbReference type="EC" id="2.7.13.3"/>
    </reaction>
</comment>
<evidence type="ECO:0000259" key="16">
    <source>
        <dbReference type="PROSITE" id="PS50885"/>
    </source>
</evidence>
<evidence type="ECO:0000256" key="7">
    <source>
        <dbReference type="ARBA" id="ARBA00022692"/>
    </source>
</evidence>
<comment type="caution">
    <text evidence="17">The sequence shown here is derived from an EMBL/GenBank/DDBJ whole genome shotgun (WGS) entry which is preliminary data.</text>
</comment>
<proteinExistence type="predicted"/>
<evidence type="ECO:0000256" key="2">
    <source>
        <dbReference type="ARBA" id="ARBA00004651"/>
    </source>
</evidence>
<dbReference type="SUPFAM" id="SSF55874">
    <property type="entry name" value="ATPase domain of HSP90 chaperone/DNA topoisomerase II/histidine kinase"/>
    <property type="match status" value="1"/>
</dbReference>
<protein>
    <recommendedName>
        <fullName evidence="3">histidine kinase</fullName>
        <ecNumber evidence="3">2.7.13.3</ecNumber>
    </recommendedName>
</protein>